<feature type="compositionally biased region" description="Low complexity" evidence="1">
    <location>
        <begin position="49"/>
        <end position="63"/>
    </location>
</feature>
<name>A0A1I4BBY2_9BACL</name>
<proteinExistence type="predicted"/>
<dbReference type="AlphaFoldDB" id="A0A1I4BBY2"/>
<evidence type="ECO:0000313" key="3">
    <source>
        <dbReference type="Proteomes" id="UP000198915"/>
    </source>
</evidence>
<protein>
    <submittedName>
        <fullName evidence="2">Uncharacterized protein</fullName>
    </submittedName>
</protein>
<dbReference type="EMBL" id="FORT01000017">
    <property type="protein sequence ID" value="SFK66312.1"/>
    <property type="molecule type" value="Genomic_DNA"/>
</dbReference>
<evidence type="ECO:0000313" key="2">
    <source>
        <dbReference type="EMBL" id="SFK66312.1"/>
    </source>
</evidence>
<feature type="compositionally biased region" description="Basic residues" evidence="1">
    <location>
        <begin position="197"/>
        <end position="207"/>
    </location>
</feature>
<dbReference type="RefSeq" id="WP_092274511.1">
    <property type="nucleotide sequence ID" value="NZ_FORT01000017.1"/>
</dbReference>
<reference evidence="3" key="1">
    <citation type="submission" date="2016-10" db="EMBL/GenBank/DDBJ databases">
        <authorList>
            <person name="Varghese N."/>
            <person name="Submissions S."/>
        </authorList>
    </citation>
    <scope>NUCLEOTIDE SEQUENCE [LARGE SCALE GENOMIC DNA]</scope>
    <source>
        <strain evidence="3">OK042</strain>
    </source>
</reference>
<keyword evidence="3" id="KW-1185">Reference proteome</keyword>
<feature type="region of interest" description="Disordered" evidence="1">
    <location>
        <begin position="125"/>
        <end position="207"/>
    </location>
</feature>
<organism evidence="2 3">
    <name type="scientific">Brevibacillus centrosporus</name>
    <dbReference type="NCBI Taxonomy" id="54910"/>
    <lineage>
        <taxon>Bacteria</taxon>
        <taxon>Bacillati</taxon>
        <taxon>Bacillota</taxon>
        <taxon>Bacilli</taxon>
        <taxon>Bacillales</taxon>
        <taxon>Paenibacillaceae</taxon>
        <taxon>Brevibacillus</taxon>
    </lineage>
</organism>
<feature type="compositionally biased region" description="Basic residues" evidence="1">
    <location>
        <begin position="176"/>
        <end position="185"/>
    </location>
</feature>
<sequence>MARSDDKLTVIFQKGNKRMVVKSPLNGNRQVVVVLNSQFTNAPNTTQISSGAGRSSAAGNNASIDSTNSQQQQAVGAGGKAKNRGLKGKQVGPVQRNGARKGDNGQNKAVVIVNDQVVKLARRNGNNSATQVAGGGGTDSTGGTNAAIESLNTKQQHAVGGGPGSVAYNKSAKSNQKGKGKKKRAAGSGKKGEKSRSVKSSRKSKKR</sequence>
<feature type="region of interest" description="Disordered" evidence="1">
    <location>
        <begin position="44"/>
        <end position="110"/>
    </location>
</feature>
<evidence type="ECO:0000256" key="1">
    <source>
        <dbReference type="SAM" id="MobiDB-lite"/>
    </source>
</evidence>
<dbReference type="Proteomes" id="UP000198915">
    <property type="component" value="Unassembled WGS sequence"/>
</dbReference>
<gene>
    <name evidence="2" type="ORF">SAMN05518846_11762</name>
</gene>
<accession>A0A1I4BBY2</accession>